<proteinExistence type="predicted"/>
<organism evidence="1">
    <name type="scientific">Aegilops tauschii</name>
    <name type="common">Tausch's goatgrass</name>
    <name type="synonym">Aegilops squarrosa</name>
    <dbReference type="NCBI Taxonomy" id="37682"/>
    <lineage>
        <taxon>Eukaryota</taxon>
        <taxon>Viridiplantae</taxon>
        <taxon>Streptophyta</taxon>
        <taxon>Embryophyta</taxon>
        <taxon>Tracheophyta</taxon>
        <taxon>Spermatophyta</taxon>
        <taxon>Magnoliopsida</taxon>
        <taxon>Liliopsida</taxon>
        <taxon>Poales</taxon>
        <taxon>Poaceae</taxon>
        <taxon>BOP clade</taxon>
        <taxon>Pooideae</taxon>
        <taxon>Triticodae</taxon>
        <taxon>Triticeae</taxon>
        <taxon>Triticinae</taxon>
        <taxon>Aegilops</taxon>
    </lineage>
</organism>
<reference evidence="1" key="1">
    <citation type="submission" date="2015-06" db="UniProtKB">
        <authorList>
            <consortium name="EnsemblPlants"/>
        </authorList>
    </citation>
    <scope>IDENTIFICATION</scope>
</reference>
<evidence type="ECO:0000313" key="1">
    <source>
        <dbReference type="EnsemblPlants" id="EMT16432"/>
    </source>
</evidence>
<accession>N1QXJ4</accession>
<sequence length="63" mass="6515">MACIQAALEKVAEISLYAELNRRTGELVVAGGGAGSLESATGNGELRVSYVPEVEHAASAIFH</sequence>
<protein>
    <submittedName>
        <fullName evidence="1">Uncharacterized protein</fullName>
    </submittedName>
</protein>
<name>N1QXJ4_AEGTA</name>
<dbReference type="AlphaFoldDB" id="N1QXJ4"/>
<dbReference type="EnsemblPlants" id="EMT16432">
    <property type="protein sequence ID" value="EMT16432"/>
    <property type="gene ID" value="F775_42690"/>
</dbReference>